<dbReference type="AlphaFoldDB" id="A0A660L9A7"/>
<evidence type="ECO:0000313" key="3">
    <source>
        <dbReference type="EMBL" id="RKQ90493.1"/>
    </source>
</evidence>
<feature type="signal peptide" evidence="2">
    <location>
        <begin position="1"/>
        <end position="26"/>
    </location>
</feature>
<dbReference type="EMBL" id="RBIL01000001">
    <property type="protein sequence ID" value="RKQ90493.1"/>
    <property type="molecule type" value="Genomic_DNA"/>
</dbReference>
<gene>
    <name evidence="3" type="ORF">C8N24_0298</name>
</gene>
<feature type="region of interest" description="Disordered" evidence="1">
    <location>
        <begin position="399"/>
        <end position="443"/>
    </location>
</feature>
<dbReference type="Gene3D" id="2.60.40.10">
    <property type="entry name" value="Immunoglobulins"/>
    <property type="match status" value="1"/>
</dbReference>
<reference evidence="3 4" key="1">
    <citation type="submission" date="2018-10" db="EMBL/GenBank/DDBJ databases">
        <title>Genomic Encyclopedia of Archaeal and Bacterial Type Strains, Phase II (KMG-II): from individual species to whole genera.</title>
        <authorList>
            <person name="Goeker M."/>
        </authorList>
    </citation>
    <scope>NUCLEOTIDE SEQUENCE [LARGE SCALE GENOMIC DNA]</scope>
    <source>
        <strain evidence="3 4">DSM 14954</strain>
    </source>
</reference>
<evidence type="ECO:0000256" key="1">
    <source>
        <dbReference type="SAM" id="MobiDB-lite"/>
    </source>
</evidence>
<dbReference type="InterPro" id="IPR013783">
    <property type="entry name" value="Ig-like_fold"/>
</dbReference>
<keyword evidence="4" id="KW-1185">Reference proteome</keyword>
<organism evidence="3 4">
    <name type="scientific">Solirubrobacter pauli</name>
    <dbReference type="NCBI Taxonomy" id="166793"/>
    <lineage>
        <taxon>Bacteria</taxon>
        <taxon>Bacillati</taxon>
        <taxon>Actinomycetota</taxon>
        <taxon>Thermoleophilia</taxon>
        <taxon>Solirubrobacterales</taxon>
        <taxon>Solirubrobacteraceae</taxon>
        <taxon>Solirubrobacter</taxon>
    </lineage>
</organism>
<comment type="caution">
    <text evidence="3">The sequence shown here is derived from an EMBL/GenBank/DDBJ whole genome shotgun (WGS) entry which is preliminary data.</text>
</comment>
<dbReference type="GO" id="GO:0005975">
    <property type="term" value="P:carbohydrate metabolic process"/>
    <property type="evidence" value="ECO:0007669"/>
    <property type="project" value="UniProtKB-ARBA"/>
</dbReference>
<sequence length="539" mass="54913">MKLLRISISTLAAAIAAAIAVPAAQAGTYDVLACDAAPGAANNSWTFETNSSTYVASSAACPSTSNRSGLLVTDKLGTGGPSASAAVFGQWIVRAPGGTTISRIRVRRYLNMDGGTGWRLYGRQADGTTITGETCTVQAGQDDCTVGGFGSAVLDRALNTTSVAYGFDCPTTGSGCNTGAMIHAASAAIYSANVTINDPTSPAIGAPTGDLVRASGFHKGTESVTFNGTDALGISARRLYVDGSLVASDAPTCNFTQLVPCSNPGTPVSLSADLNALADGSHTVQVAVVDAASNETRSAATSIVVDHTAPDVPQTLQAAARATTDAAFTASWTVPAGQVAPISAAHWRLCPDAGPCQTGTTPGSTVSGTLPAYGQYTLFVSLEDAAGNRGAETTLPLAYSAPAPPTPTATPTPPVATPTPTPPVATPTPVPSATPTPRANPRLKVTTATLKRSTRTVSAAGTTAAPVTGTVRIKLTYRVGRKARTKTLSASLKRGRYTARTRLSSTDARRATKLSVAVKYTGNSNYSGASTRRTVKVRR</sequence>
<dbReference type="RefSeq" id="WP_211339801.1">
    <property type="nucleotide sequence ID" value="NZ_RBIL01000001.1"/>
</dbReference>
<feature type="compositionally biased region" description="Pro residues" evidence="1">
    <location>
        <begin position="402"/>
        <end position="434"/>
    </location>
</feature>
<protein>
    <recommendedName>
        <fullName evidence="5">Ig-like domain-containing protein</fullName>
    </recommendedName>
</protein>
<evidence type="ECO:0008006" key="5">
    <source>
        <dbReference type="Google" id="ProtNLM"/>
    </source>
</evidence>
<keyword evidence="2" id="KW-0732">Signal</keyword>
<evidence type="ECO:0000313" key="4">
    <source>
        <dbReference type="Proteomes" id="UP000278962"/>
    </source>
</evidence>
<name>A0A660L9A7_9ACTN</name>
<accession>A0A660L9A7</accession>
<dbReference type="Proteomes" id="UP000278962">
    <property type="component" value="Unassembled WGS sequence"/>
</dbReference>
<proteinExistence type="predicted"/>
<evidence type="ECO:0000256" key="2">
    <source>
        <dbReference type="SAM" id="SignalP"/>
    </source>
</evidence>
<feature type="chain" id="PRO_5024994622" description="Ig-like domain-containing protein" evidence="2">
    <location>
        <begin position="27"/>
        <end position="539"/>
    </location>
</feature>